<organism evidence="1 2">
    <name type="scientific">Dothistroma septosporum (strain NZE10 / CBS 128990)</name>
    <name type="common">Red band needle blight fungus</name>
    <name type="synonym">Mycosphaerella pini</name>
    <dbReference type="NCBI Taxonomy" id="675120"/>
    <lineage>
        <taxon>Eukaryota</taxon>
        <taxon>Fungi</taxon>
        <taxon>Dikarya</taxon>
        <taxon>Ascomycota</taxon>
        <taxon>Pezizomycotina</taxon>
        <taxon>Dothideomycetes</taxon>
        <taxon>Dothideomycetidae</taxon>
        <taxon>Mycosphaerellales</taxon>
        <taxon>Mycosphaerellaceae</taxon>
        <taxon>Dothistroma</taxon>
    </lineage>
</organism>
<evidence type="ECO:0000313" key="2">
    <source>
        <dbReference type="Proteomes" id="UP000016933"/>
    </source>
</evidence>
<name>N1PGN5_DOTSN</name>
<dbReference type="EMBL" id="KB446542">
    <property type="protein sequence ID" value="EME41542.1"/>
    <property type="molecule type" value="Genomic_DNA"/>
</dbReference>
<sequence length="147" mass="16370">MALGRIQLPNEGRLMTLPPELRNEIYQIVLDDETQRCSTRFKVRFTSKGQVRHGREEPALLNTSSTIRAEALPMFYALNKFELTFAVGQFHGAIEWVSSLREQYGNGLQGGGPLGAISLNITTCSWSHVASLFPFAEFAFEFASVLG</sequence>
<evidence type="ECO:0000313" key="1">
    <source>
        <dbReference type="EMBL" id="EME41542.1"/>
    </source>
</evidence>
<proteinExistence type="predicted"/>
<reference evidence="2" key="1">
    <citation type="journal article" date="2012" name="PLoS Genet.">
        <title>The genomes of the fungal plant pathogens Cladosporium fulvum and Dothistroma septosporum reveal adaptation to different hosts and lifestyles but also signatures of common ancestry.</title>
        <authorList>
            <person name="de Wit P.J.G.M."/>
            <person name="van der Burgt A."/>
            <person name="Oekmen B."/>
            <person name="Stergiopoulos I."/>
            <person name="Abd-Elsalam K.A."/>
            <person name="Aerts A.L."/>
            <person name="Bahkali A.H."/>
            <person name="Beenen H.G."/>
            <person name="Chettri P."/>
            <person name="Cox M.P."/>
            <person name="Datema E."/>
            <person name="de Vries R.P."/>
            <person name="Dhillon B."/>
            <person name="Ganley A.R."/>
            <person name="Griffiths S.A."/>
            <person name="Guo Y."/>
            <person name="Hamelin R.C."/>
            <person name="Henrissat B."/>
            <person name="Kabir M.S."/>
            <person name="Jashni M.K."/>
            <person name="Kema G."/>
            <person name="Klaubauf S."/>
            <person name="Lapidus A."/>
            <person name="Levasseur A."/>
            <person name="Lindquist E."/>
            <person name="Mehrabi R."/>
            <person name="Ohm R.A."/>
            <person name="Owen T.J."/>
            <person name="Salamov A."/>
            <person name="Schwelm A."/>
            <person name="Schijlen E."/>
            <person name="Sun H."/>
            <person name="van den Burg H.A."/>
            <person name="van Ham R.C.H.J."/>
            <person name="Zhang S."/>
            <person name="Goodwin S.B."/>
            <person name="Grigoriev I.V."/>
            <person name="Collemare J."/>
            <person name="Bradshaw R.E."/>
        </authorList>
    </citation>
    <scope>NUCLEOTIDE SEQUENCE [LARGE SCALE GENOMIC DNA]</scope>
    <source>
        <strain evidence="2">NZE10 / CBS 128990</strain>
    </source>
</reference>
<accession>N1PGN5</accession>
<protein>
    <submittedName>
        <fullName evidence="1">Uncharacterized protein</fullName>
    </submittedName>
</protein>
<dbReference type="PANTHER" id="PTHR42085">
    <property type="entry name" value="F-BOX DOMAIN-CONTAINING PROTEIN"/>
    <property type="match status" value="1"/>
</dbReference>
<dbReference type="Proteomes" id="UP000016933">
    <property type="component" value="Unassembled WGS sequence"/>
</dbReference>
<dbReference type="AlphaFoldDB" id="N1PGN5"/>
<gene>
    <name evidence="1" type="ORF">DOTSEDRAFT_26697</name>
</gene>
<reference evidence="1 2" key="2">
    <citation type="journal article" date="2012" name="PLoS Pathog.">
        <title>Diverse lifestyles and strategies of plant pathogenesis encoded in the genomes of eighteen Dothideomycetes fungi.</title>
        <authorList>
            <person name="Ohm R.A."/>
            <person name="Feau N."/>
            <person name="Henrissat B."/>
            <person name="Schoch C.L."/>
            <person name="Horwitz B.A."/>
            <person name="Barry K.W."/>
            <person name="Condon B.J."/>
            <person name="Copeland A.C."/>
            <person name="Dhillon B."/>
            <person name="Glaser F."/>
            <person name="Hesse C.N."/>
            <person name="Kosti I."/>
            <person name="LaButti K."/>
            <person name="Lindquist E.A."/>
            <person name="Lucas S."/>
            <person name="Salamov A.A."/>
            <person name="Bradshaw R.E."/>
            <person name="Ciuffetti L."/>
            <person name="Hamelin R.C."/>
            <person name="Kema G.H.J."/>
            <person name="Lawrence C."/>
            <person name="Scott J.A."/>
            <person name="Spatafora J.W."/>
            <person name="Turgeon B.G."/>
            <person name="de Wit P.J.G.M."/>
            <person name="Zhong S."/>
            <person name="Goodwin S.B."/>
            <person name="Grigoriev I.V."/>
        </authorList>
    </citation>
    <scope>NUCLEOTIDE SEQUENCE [LARGE SCALE GENOMIC DNA]</scope>
    <source>
        <strain evidence="2">NZE10 / CBS 128990</strain>
    </source>
</reference>
<dbReference type="InterPro" id="IPR038883">
    <property type="entry name" value="AN11006-like"/>
</dbReference>
<dbReference type="HOGENOM" id="CLU_1768012_0_0_1"/>
<keyword evidence="2" id="KW-1185">Reference proteome</keyword>
<dbReference type="OrthoDB" id="18996at2759"/>
<dbReference type="PANTHER" id="PTHR42085:SF1">
    <property type="entry name" value="F-BOX DOMAIN-CONTAINING PROTEIN"/>
    <property type="match status" value="1"/>
</dbReference>